<comment type="caution">
    <text evidence="2">The sequence shown here is derived from an EMBL/GenBank/DDBJ whole genome shotgun (WGS) entry which is preliminary data.</text>
</comment>
<evidence type="ECO:0000313" key="3">
    <source>
        <dbReference type="Proteomes" id="UP000765509"/>
    </source>
</evidence>
<gene>
    <name evidence="2" type="ORF">O181_015640</name>
</gene>
<organism evidence="2 3">
    <name type="scientific">Austropuccinia psidii MF-1</name>
    <dbReference type="NCBI Taxonomy" id="1389203"/>
    <lineage>
        <taxon>Eukaryota</taxon>
        <taxon>Fungi</taxon>
        <taxon>Dikarya</taxon>
        <taxon>Basidiomycota</taxon>
        <taxon>Pucciniomycotina</taxon>
        <taxon>Pucciniomycetes</taxon>
        <taxon>Pucciniales</taxon>
        <taxon>Sphaerophragmiaceae</taxon>
        <taxon>Austropuccinia</taxon>
    </lineage>
</organism>
<accession>A0A9Q3C3B5</accession>
<dbReference type="AlphaFoldDB" id="A0A9Q3C3B5"/>
<name>A0A9Q3C3B5_9BASI</name>
<sequence>MYSSTERSFKDNWKKLQKEVNNSEVLKYLEDTWLPLKEYYVPSWTNHHSHMGVGSTSRVGGAHAMVNIWLQRPTGTFLETVYQGDDQSVEREINNEGKRIFKDIWEYLFKQPMEEITPMLQHFQDVLTRKVPFDQIHKSKEDDQYYEDPLECMNIHGKPQGAKNKNKNKRETSILEIIESQSKRRGIPPSKVTSITTSKSHSFAPSTLMEVD</sequence>
<keyword evidence="3" id="KW-1185">Reference proteome</keyword>
<dbReference type="EMBL" id="AVOT02004279">
    <property type="protein sequence ID" value="MBW0475925.1"/>
    <property type="molecule type" value="Genomic_DNA"/>
</dbReference>
<feature type="compositionally biased region" description="Polar residues" evidence="1">
    <location>
        <begin position="191"/>
        <end position="205"/>
    </location>
</feature>
<evidence type="ECO:0000256" key="1">
    <source>
        <dbReference type="SAM" id="MobiDB-lite"/>
    </source>
</evidence>
<protein>
    <submittedName>
        <fullName evidence="2">Uncharacterized protein</fullName>
    </submittedName>
</protein>
<evidence type="ECO:0000313" key="2">
    <source>
        <dbReference type="EMBL" id="MBW0475925.1"/>
    </source>
</evidence>
<reference evidence="2" key="1">
    <citation type="submission" date="2021-03" db="EMBL/GenBank/DDBJ databases">
        <title>Draft genome sequence of rust myrtle Austropuccinia psidii MF-1, a brazilian biotype.</title>
        <authorList>
            <person name="Quecine M.C."/>
            <person name="Pachon D.M.R."/>
            <person name="Bonatelli M.L."/>
            <person name="Correr F.H."/>
            <person name="Franceschini L.M."/>
            <person name="Leite T.F."/>
            <person name="Margarido G.R.A."/>
            <person name="Almeida C.A."/>
            <person name="Ferrarezi J.A."/>
            <person name="Labate C.A."/>
        </authorList>
    </citation>
    <scope>NUCLEOTIDE SEQUENCE</scope>
    <source>
        <strain evidence="2">MF-1</strain>
    </source>
</reference>
<dbReference type="Proteomes" id="UP000765509">
    <property type="component" value="Unassembled WGS sequence"/>
</dbReference>
<dbReference type="OrthoDB" id="2507564at2759"/>
<proteinExistence type="predicted"/>
<feature type="region of interest" description="Disordered" evidence="1">
    <location>
        <begin position="180"/>
        <end position="212"/>
    </location>
</feature>